<dbReference type="GO" id="GO:0005886">
    <property type="term" value="C:plasma membrane"/>
    <property type="evidence" value="ECO:0007669"/>
    <property type="project" value="TreeGrafter"/>
</dbReference>
<sequence>MLTVNENTHSLVPLKDFVGELSELVKDNARLLLEKESGEHTLHVLPDIDGKTEFFHLRKQLRKAGINHQICYTNRQDIEKIGHLFNSFEKNTETEQSEKGLQEKVLKIIEEAVERGASDIHFRVEHSFTHVLFRIDSVLRQMHEFEMSAESGKRIVQTLYNTMCDEQTTPTLSYNKSSDAKIKEEFVQGFGLSTGRVATRPGGSGKIIVVVRLINRRKKSLTLAELGLTEKEQRIIRSVLAKPAGAIFSSGPTGHGKSTLSQCMAEIYTAENPGMNMLTIEDPIESPISGAFQTPLMIGDRGNSKLVEAAWGHAMANLMRLDPDSIYVGEVRDSTSATGAVEASQTGHSVITTIHTSHPIDIIQRLRRLGVDQDLLTDATLITCLIGLRLVKLSCPDCKIKYTEHKDNIDTIFTEVIDKYTDIDSVYLQNPKGCTTCNFTGIKGRTGVFEVIETDYQFMRLYDQKGKFAAWKYWRENGGVTLCQNVIRLINGGVVDPVIAHKSVCNLDRDDKFNE</sequence>
<evidence type="ECO:0000256" key="1">
    <source>
        <dbReference type="ARBA" id="ARBA00006611"/>
    </source>
</evidence>
<accession>A0AAX3LIK1</accession>
<keyword evidence="2" id="KW-0547">Nucleotide-binding</keyword>
<name>A0AAX3LIK1_9ENTR</name>
<evidence type="ECO:0000256" key="3">
    <source>
        <dbReference type="ARBA" id="ARBA00022840"/>
    </source>
</evidence>
<dbReference type="PANTHER" id="PTHR30258">
    <property type="entry name" value="TYPE II SECRETION SYSTEM PROTEIN GSPE-RELATED"/>
    <property type="match status" value="1"/>
</dbReference>
<evidence type="ECO:0000259" key="4">
    <source>
        <dbReference type="Pfam" id="PF00437"/>
    </source>
</evidence>
<geneLocation type="plasmid" evidence="5 6">
    <name>unnamed2</name>
</geneLocation>
<feature type="domain" description="Bacterial type II secretion system protein E" evidence="4">
    <location>
        <begin position="98"/>
        <end position="493"/>
    </location>
</feature>
<protein>
    <submittedName>
        <fullName evidence="5">ATPase, T2SS/T4P/T4SS family</fullName>
    </submittedName>
</protein>
<dbReference type="InterPro" id="IPR027417">
    <property type="entry name" value="P-loop_NTPase"/>
</dbReference>
<proteinExistence type="inferred from homology"/>
<evidence type="ECO:0000313" key="6">
    <source>
        <dbReference type="Proteomes" id="UP001210538"/>
    </source>
</evidence>
<dbReference type="Proteomes" id="UP001210538">
    <property type="component" value="Plasmid unnamed2"/>
</dbReference>
<dbReference type="Pfam" id="PF00437">
    <property type="entry name" value="T2SSE"/>
    <property type="match status" value="1"/>
</dbReference>
<dbReference type="PANTHER" id="PTHR30258:SF1">
    <property type="entry name" value="PROTEIN TRANSPORT PROTEIN HOFB HOMOLOG"/>
    <property type="match status" value="1"/>
</dbReference>
<reference evidence="5 6" key="1">
    <citation type="submission" date="2023-01" db="EMBL/GenBank/DDBJ databases">
        <title>Genome sequence resource and annotation of Enterobacter ludwigii, an economically important pathogen of seedling wilt with strawberry.</title>
        <authorList>
            <person name="Xie Y."/>
        </authorList>
    </citation>
    <scope>NUCLEOTIDE SEQUENCE [LARGE SCALE GENOMIC DNA]</scope>
    <source>
        <strain evidence="5 6">CM-TZ4</strain>
        <plasmid evidence="5 6">unnamed2</plasmid>
    </source>
</reference>
<dbReference type="GO" id="GO:0005524">
    <property type="term" value="F:ATP binding"/>
    <property type="evidence" value="ECO:0007669"/>
    <property type="project" value="UniProtKB-KW"/>
</dbReference>
<dbReference type="GO" id="GO:0016887">
    <property type="term" value="F:ATP hydrolysis activity"/>
    <property type="evidence" value="ECO:0007669"/>
    <property type="project" value="TreeGrafter"/>
</dbReference>
<organism evidence="5 6">
    <name type="scientific">Enterobacter ludwigii</name>
    <dbReference type="NCBI Taxonomy" id="299767"/>
    <lineage>
        <taxon>Bacteria</taxon>
        <taxon>Pseudomonadati</taxon>
        <taxon>Pseudomonadota</taxon>
        <taxon>Gammaproteobacteria</taxon>
        <taxon>Enterobacterales</taxon>
        <taxon>Enterobacteriaceae</taxon>
        <taxon>Enterobacter</taxon>
        <taxon>Enterobacter cloacae complex</taxon>
    </lineage>
</organism>
<gene>
    <name evidence="5" type="ORF">PHA72_27495</name>
</gene>
<dbReference type="InterPro" id="IPR001482">
    <property type="entry name" value="T2SS/T4SS_dom"/>
</dbReference>
<dbReference type="Gene3D" id="3.40.50.300">
    <property type="entry name" value="P-loop containing nucleotide triphosphate hydrolases"/>
    <property type="match status" value="1"/>
</dbReference>
<dbReference type="SUPFAM" id="SSF52540">
    <property type="entry name" value="P-loop containing nucleoside triphosphate hydrolases"/>
    <property type="match status" value="1"/>
</dbReference>
<dbReference type="Gene3D" id="3.30.450.90">
    <property type="match status" value="1"/>
</dbReference>
<dbReference type="EMBL" id="CP116349">
    <property type="protein sequence ID" value="WCE16148.1"/>
    <property type="molecule type" value="Genomic_DNA"/>
</dbReference>
<keyword evidence="5" id="KW-0614">Plasmid</keyword>
<evidence type="ECO:0000256" key="2">
    <source>
        <dbReference type="ARBA" id="ARBA00022741"/>
    </source>
</evidence>
<comment type="similarity">
    <text evidence="1">Belongs to the GSP E family.</text>
</comment>
<evidence type="ECO:0000313" key="5">
    <source>
        <dbReference type="EMBL" id="WCE16148.1"/>
    </source>
</evidence>
<keyword evidence="6" id="KW-1185">Reference proteome</keyword>
<keyword evidence="3" id="KW-0067">ATP-binding</keyword>
<dbReference type="AlphaFoldDB" id="A0AAX3LIK1"/>
<dbReference type="RefSeq" id="WP_271661490.1">
    <property type="nucleotide sequence ID" value="NZ_CP116349.1"/>
</dbReference>